<evidence type="ECO:0000313" key="2">
    <source>
        <dbReference type="EMBL" id="KAG6955542.1"/>
    </source>
</evidence>
<name>A0A8J5M0M9_9STRA</name>
<reference evidence="2" key="1">
    <citation type="submission" date="2021-01" db="EMBL/GenBank/DDBJ databases">
        <title>Phytophthora aleatoria, a newly-described species from Pinus radiata is distinct from Phytophthora cactorum isolates based on comparative genomics.</title>
        <authorList>
            <person name="Mcdougal R."/>
            <person name="Panda P."/>
            <person name="Williams N."/>
            <person name="Studholme D.J."/>
        </authorList>
    </citation>
    <scope>NUCLEOTIDE SEQUENCE</scope>
    <source>
        <strain evidence="2">NZFS 4037</strain>
    </source>
</reference>
<feature type="compositionally biased region" description="Basic residues" evidence="1">
    <location>
        <begin position="170"/>
        <end position="190"/>
    </location>
</feature>
<feature type="region of interest" description="Disordered" evidence="1">
    <location>
        <begin position="122"/>
        <end position="201"/>
    </location>
</feature>
<accession>A0A8J5M0M9</accession>
<gene>
    <name evidence="2" type="ORF">JG688_00011835</name>
</gene>
<sequence>MVQMGALFNQPLHCRKKPLQQDRASPRDILPNTIAVHSAAIAGYEDIVLLLLQANNMMDLNMPTFHSKDTLMHLAVKNSLRDLFNNLAWLGADLCIKSGDGRRVCDVTHDVEWAREIATYIPQSSGQTGQHSRKRNSGLQSQRVPPARLRDSLLSRCSEMNTPSNAGVRTGKKTNNKKGKKGTQKKPRRTPQKEESIIAAAAEPKDTRFEEKLRLLVSLLVSAGLNFEAKTDSASVTTLEELLMTTVAALFSRLRDPSTPASDKTDDVKHACKLVEELMEYVQRFSHPSRINSTRLNHRSLIASIAANGIYMMQRFYRVDHAALAGPNLLPFESFALRQYLIRSLWSEQSNFSFRSTRSHMHVRFWKYWKRVC</sequence>
<protein>
    <submittedName>
        <fullName evidence="2">Uncharacterized protein</fullName>
    </submittedName>
</protein>
<evidence type="ECO:0000256" key="1">
    <source>
        <dbReference type="SAM" id="MobiDB-lite"/>
    </source>
</evidence>
<dbReference type="Proteomes" id="UP000709295">
    <property type="component" value="Unassembled WGS sequence"/>
</dbReference>
<comment type="caution">
    <text evidence="2">The sequence shown here is derived from an EMBL/GenBank/DDBJ whole genome shotgun (WGS) entry which is preliminary data.</text>
</comment>
<keyword evidence="3" id="KW-1185">Reference proteome</keyword>
<dbReference type="EMBL" id="JAENGY010000863">
    <property type="protein sequence ID" value="KAG6955542.1"/>
    <property type="molecule type" value="Genomic_DNA"/>
</dbReference>
<dbReference type="AlphaFoldDB" id="A0A8J5M0M9"/>
<proteinExistence type="predicted"/>
<evidence type="ECO:0000313" key="3">
    <source>
        <dbReference type="Proteomes" id="UP000709295"/>
    </source>
</evidence>
<organism evidence="2 3">
    <name type="scientific">Phytophthora aleatoria</name>
    <dbReference type="NCBI Taxonomy" id="2496075"/>
    <lineage>
        <taxon>Eukaryota</taxon>
        <taxon>Sar</taxon>
        <taxon>Stramenopiles</taxon>
        <taxon>Oomycota</taxon>
        <taxon>Peronosporomycetes</taxon>
        <taxon>Peronosporales</taxon>
        <taxon>Peronosporaceae</taxon>
        <taxon>Phytophthora</taxon>
    </lineage>
</organism>
<feature type="compositionally biased region" description="Polar residues" evidence="1">
    <location>
        <begin position="158"/>
        <end position="167"/>
    </location>
</feature>